<evidence type="ECO:0008006" key="9">
    <source>
        <dbReference type="Google" id="ProtNLM"/>
    </source>
</evidence>
<evidence type="ECO:0000256" key="6">
    <source>
        <dbReference type="SAM" id="Phobius"/>
    </source>
</evidence>
<keyword evidence="8" id="KW-1185">Reference proteome</keyword>
<gene>
    <name evidence="7" type="ORF">SNE40_010427</name>
</gene>
<comment type="caution">
    <text evidence="7">The sequence shown here is derived from an EMBL/GenBank/DDBJ whole genome shotgun (WGS) entry which is preliminary data.</text>
</comment>
<evidence type="ECO:0000256" key="5">
    <source>
        <dbReference type="ARBA" id="ARBA00093776"/>
    </source>
</evidence>
<protein>
    <recommendedName>
        <fullName evidence="9">Transmembrane protein 179</fullName>
    </recommendedName>
</protein>
<comment type="similarity">
    <text evidence="5">Belongs to the TMEM179 family.</text>
</comment>
<dbReference type="Proteomes" id="UP001347796">
    <property type="component" value="Unassembled WGS sequence"/>
</dbReference>
<organism evidence="7 8">
    <name type="scientific">Patella caerulea</name>
    <name type="common">Rayed Mediterranean limpet</name>
    <dbReference type="NCBI Taxonomy" id="87958"/>
    <lineage>
        <taxon>Eukaryota</taxon>
        <taxon>Metazoa</taxon>
        <taxon>Spiralia</taxon>
        <taxon>Lophotrochozoa</taxon>
        <taxon>Mollusca</taxon>
        <taxon>Gastropoda</taxon>
        <taxon>Patellogastropoda</taxon>
        <taxon>Patelloidea</taxon>
        <taxon>Patellidae</taxon>
        <taxon>Patella</taxon>
    </lineage>
</organism>
<comment type="subcellular location">
    <subcellularLocation>
        <location evidence="1">Membrane</location>
        <topology evidence="1">Multi-pass membrane protein</topology>
    </subcellularLocation>
</comment>
<evidence type="ECO:0000256" key="4">
    <source>
        <dbReference type="ARBA" id="ARBA00023136"/>
    </source>
</evidence>
<name>A0AAN8JRU9_PATCE</name>
<dbReference type="PANTHER" id="PTHR31872:SF4">
    <property type="entry name" value="TRANSMEMBRANE PROTEIN 179"/>
    <property type="match status" value="1"/>
</dbReference>
<dbReference type="AlphaFoldDB" id="A0AAN8JRU9"/>
<keyword evidence="4 6" id="KW-0472">Membrane</keyword>
<evidence type="ECO:0000313" key="7">
    <source>
        <dbReference type="EMBL" id="KAK6182836.1"/>
    </source>
</evidence>
<feature type="transmembrane region" description="Helical" evidence="6">
    <location>
        <begin position="7"/>
        <end position="27"/>
    </location>
</feature>
<sequence length="233" mass="26316">MALGNLIVLSQVSCFILSFLLSFFVFVPVSINNHEFNGHCLLHATGKWNPESKQANIELTDLHWGPSSACNFSVFIGVVVMVTSFCYTIWVSIYLFKGTDSSWLDAFMTFVVSVLVTICLFSTALTISGGFAAWCSLVTDKLSGIDRCEMGDYTTFLPKNLNIDSSNYYMEFQIAQFGIWGLWMCWVVLTLLSVIKLYRYHKQEAFLKSVNHQRQRLLQRVGHSSSYSGDLST</sequence>
<evidence type="ECO:0000313" key="8">
    <source>
        <dbReference type="Proteomes" id="UP001347796"/>
    </source>
</evidence>
<dbReference type="PANTHER" id="PTHR31872">
    <property type="entry name" value="TRANSMEMBRANE PROTEIN 179"/>
    <property type="match status" value="1"/>
</dbReference>
<keyword evidence="3 6" id="KW-1133">Transmembrane helix</keyword>
<accession>A0AAN8JRU9</accession>
<evidence type="ECO:0000256" key="3">
    <source>
        <dbReference type="ARBA" id="ARBA00022989"/>
    </source>
</evidence>
<reference evidence="7 8" key="1">
    <citation type="submission" date="2024-01" db="EMBL/GenBank/DDBJ databases">
        <title>The genome of the rayed Mediterranean limpet Patella caerulea (Linnaeus, 1758).</title>
        <authorList>
            <person name="Anh-Thu Weber A."/>
            <person name="Halstead-Nussloch G."/>
        </authorList>
    </citation>
    <scope>NUCLEOTIDE SEQUENCE [LARGE SCALE GENOMIC DNA]</scope>
    <source>
        <strain evidence="7">AATW-2023a</strain>
        <tissue evidence="7">Whole specimen</tissue>
    </source>
</reference>
<keyword evidence="2 6" id="KW-0812">Transmembrane</keyword>
<dbReference type="InterPro" id="IPR059010">
    <property type="entry name" value="TMEM179-179B"/>
</dbReference>
<evidence type="ECO:0000256" key="1">
    <source>
        <dbReference type="ARBA" id="ARBA00004141"/>
    </source>
</evidence>
<feature type="transmembrane region" description="Helical" evidence="6">
    <location>
        <begin position="72"/>
        <end position="96"/>
    </location>
</feature>
<proteinExistence type="inferred from homology"/>
<dbReference type="Pfam" id="PF26158">
    <property type="entry name" value="Claudin_TMEM179-179B"/>
    <property type="match status" value="1"/>
</dbReference>
<feature type="transmembrane region" description="Helical" evidence="6">
    <location>
        <begin position="108"/>
        <end position="134"/>
    </location>
</feature>
<dbReference type="InterPro" id="IPR029673">
    <property type="entry name" value="TMEM179"/>
</dbReference>
<evidence type="ECO:0000256" key="2">
    <source>
        <dbReference type="ARBA" id="ARBA00022692"/>
    </source>
</evidence>
<dbReference type="EMBL" id="JAZGQO010000007">
    <property type="protein sequence ID" value="KAK6182836.1"/>
    <property type="molecule type" value="Genomic_DNA"/>
</dbReference>
<feature type="transmembrane region" description="Helical" evidence="6">
    <location>
        <begin position="177"/>
        <end position="198"/>
    </location>
</feature>